<dbReference type="EMBL" id="KB199780">
    <property type="protein sequence ID" value="ESP04357.1"/>
    <property type="molecule type" value="Genomic_DNA"/>
</dbReference>
<organism evidence="6 7">
    <name type="scientific">Lottia gigantea</name>
    <name type="common">Giant owl limpet</name>
    <dbReference type="NCBI Taxonomy" id="225164"/>
    <lineage>
        <taxon>Eukaryota</taxon>
        <taxon>Metazoa</taxon>
        <taxon>Spiralia</taxon>
        <taxon>Lophotrochozoa</taxon>
        <taxon>Mollusca</taxon>
        <taxon>Gastropoda</taxon>
        <taxon>Patellogastropoda</taxon>
        <taxon>Lottioidea</taxon>
        <taxon>Lottiidae</taxon>
        <taxon>Lottia</taxon>
    </lineage>
</organism>
<dbReference type="RefSeq" id="XP_009044960.1">
    <property type="nucleotide sequence ID" value="XM_009046712.1"/>
</dbReference>
<evidence type="ECO:0000313" key="7">
    <source>
        <dbReference type="Proteomes" id="UP000030746"/>
    </source>
</evidence>
<evidence type="ECO:0000256" key="1">
    <source>
        <dbReference type="ARBA" id="ARBA00004141"/>
    </source>
</evidence>
<evidence type="ECO:0000313" key="6">
    <source>
        <dbReference type="EMBL" id="ESP04357.1"/>
    </source>
</evidence>
<protein>
    <recommendedName>
        <fullName evidence="8">Tetraspanin</fullName>
    </recommendedName>
</protein>
<comment type="subcellular location">
    <subcellularLocation>
        <location evidence="1">Membrane</location>
        <topology evidence="1">Multi-pass membrane protein</topology>
    </subcellularLocation>
</comment>
<keyword evidence="7" id="KW-1185">Reference proteome</keyword>
<keyword evidence="3 5" id="KW-1133">Transmembrane helix</keyword>
<dbReference type="AlphaFoldDB" id="V4BEU7"/>
<dbReference type="Pfam" id="PF00335">
    <property type="entry name" value="Tetraspanin"/>
    <property type="match status" value="1"/>
</dbReference>
<accession>V4BEU7</accession>
<evidence type="ECO:0000256" key="4">
    <source>
        <dbReference type="ARBA" id="ARBA00023136"/>
    </source>
</evidence>
<evidence type="ECO:0000256" key="3">
    <source>
        <dbReference type="ARBA" id="ARBA00022989"/>
    </source>
</evidence>
<evidence type="ECO:0000256" key="2">
    <source>
        <dbReference type="ARBA" id="ARBA00022692"/>
    </source>
</evidence>
<dbReference type="CTD" id="20241576"/>
<dbReference type="GO" id="GO:0016020">
    <property type="term" value="C:membrane"/>
    <property type="evidence" value="ECO:0007669"/>
    <property type="project" value="UniProtKB-SubCell"/>
</dbReference>
<dbReference type="HOGENOM" id="CLU_2266772_0_0_1"/>
<dbReference type="GeneID" id="20241576"/>
<dbReference type="KEGG" id="lgi:LOTGIDRAFT_170858"/>
<dbReference type="InterPro" id="IPR018499">
    <property type="entry name" value="Tetraspanin/Peripherin"/>
</dbReference>
<reference evidence="6 7" key="1">
    <citation type="journal article" date="2013" name="Nature">
        <title>Insights into bilaterian evolution from three spiralian genomes.</title>
        <authorList>
            <person name="Simakov O."/>
            <person name="Marletaz F."/>
            <person name="Cho S.J."/>
            <person name="Edsinger-Gonzales E."/>
            <person name="Havlak P."/>
            <person name="Hellsten U."/>
            <person name="Kuo D.H."/>
            <person name="Larsson T."/>
            <person name="Lv J."/>
            <person name="Arendt D."/>
            <person name="Savage R."/>
            <person name="Osoegawa K."/>
            <person name="de Jong P."/>
            <person name="Grimwood J."/>
            <person name="Chapman J.A."/>
            <person name="Shapiro H."/>
            <person name="Aerts A."/>
            <person name="Otillar R.P."/>
            <person name="Terry A.Y."/>
            <person name="Boore J.L."/>
            <person name="Grigoriev I.V."/>
            <person name="Lindberg D.R."/>
            <person name="Seaver E.C."/>
            <person name="Weisblat D.A."/>
            <person name="Putnam N.H."/>
            <person name="Rokhsar D.S."/>
        </authorList>
    </citation>
    <scope>NUCLEOTIDE SEQUENCE [LARGE SCALE GENOMIC DNA]</scope>
</reference>
<gene>
    <name evidence="6" type="ORF">LOTGIDRAFT_170858</name>
</gene>
<dbReference type="Proteomes" id="UP000030746">
    <property type="component" value="Unassembled WGS sequence"/>
</dbReference>
<evidence type="ECO:0000256" key="5">
    <source>
        <dbReference type="SAM" id="Phobius"/>
    </source>
</evidence>
<feature type="transmembrane region" description="Helical" evidence="5">
    <location>
        <begin position="68"/>
        <end position="89"/>
    </location>
</feature>
<evidence type="ECO:0008006" key="8">
    <source>
        <dbReference type="Google" id="ProtNLM"/>
    </source>
</evidence>
<proteinExistence type="predicted"/>
<keyword evidence="4 5" id="KW-0472">Membrane</keyword>
<feature type="transmembrane region" description="Helical" evidence="5">
    <location>
        <begin position="7"/>
        <end position="32"/>
    </location>
</feature>
<sequence length="103" mass="11009">MAAFARFSLIAMNLIFLVCGLAMFAFGLWMAVDDGYLNKFGALLNVNKNTVVFTGIKILLDSVQEASFVLMGCGLGILIIAILGFCGAIRQTVCSLLLVGKNL</sequence>
<keyword evidence="2 5" id="KW-0812">Transmembrane</keyword>
<name>V4BEU7_LOTGI</name>